<proteinExistence type="predicted"/>
<reference evidence="1 2" key="1">
    <citation type="journal article" date="2014" name="Int. J. Syst. Evol. Microbiol.">
        <title>Complete genome sequence of Corynebacterium casei LMG S-19264T (=DSM 44701T), isolated from a smear-ripened cheese.</title>
        <authorList>
            <consortium name="US DOE Joint Genome Institute (JGI-PGF)"/>
            <person name="Walter F."/>
            <person name="Albersmeier A."/>
            <person name="Kalinowski J."/>
            <person name="Ruckert C."/>
        </authorList>
    </citation>
    <scope>NUCLEOTIDE SEQUENCE [LARGE SCALE GENOMIC DNA]</scope>
    <source>
        <strain evidence="1 2">KCTC 12285</strain>
    </source>
</reference>
<evidence type="ECO:0000313" key="2">
    <source>
        <dbReference type="Proteomes" id="UP000601108"/>
    </source>
</evidence>
<dbReference type="EMBL" id="BMWS01000006">
    <property type="protein sequence ID" value="GGX12184.1"/>
    <property type="molecule type" value="Genomic_DNA"/>
</dbReference>
<comment type="caution">
    <text evidence="1">The sequence shown here is derived from an EMBL/GenBank/DDBJ whole genome shotgun (WGS) entry which is preliminary data.</text>
</comment>
<sequence length="92" mass="10399">MIIAQIVKLKKRSTDKIVESSVETSIKKLKLNRIITKINKDISPNSFDIVQVSFTVSGMINFGNISKIKIILEKVIKLKIRDKAILETVKDS</sequence>
<name>A0A918N2F0_9FLAO</name>
<evidence type="ECO:0000313" key="1">
    <source>
        <dbReference type="EMBL" id="GGX12184.1"/>
    </source>
</evidence>
<protein>
    <submittedName>
        <fullName evidence="1">Uncharacterized protein</fullName>
    </submittedName>
</protein>
<dbReference type="Proteomes" id="UP000601108">
    <property type="component" value="Unassembled WGS sequence"/>
</dbReference>
<dbReference type="AlphaFoldDB" id="A0A918N2F0"/>
<gene>
    <name evidence="1" type="ORF">GCM10007384_12430</name>
</gene>
<keyword evidence="2" id="KW-1185">Reference proteome</keyword>
<accession>A0A918N2F0</accession>
<organism evidence="1 2">
    <name type="scientific">Aquimarina muelleri</name>
    <dbReference type="NCBI Taxonomy" id="279356"/>
    <lineage>
        <taxon>Bacteria</taxon>
        <taxon>Pseudomonadati</taxon>
        <taxon>Bacteroidota</taxon>
        <taxon>Flavobacteriia</taxon>
        <taxon>Flavobacteriales</taxon>
        <taxon>Flavobacteriaceae</taxon>
        <taxon>Aquimarina</taxon>
    </lineage>
</organism>